<proteinExistence type="predicted"/>
<feature type="coiled-coil region" evidence="2">
    <location>
        <begin position="216"/>
        <end position="260"/>
    </location>
</feature>
<dbReference type="Proteomes" id="UP001608902">
    <property type="component" value="Unassembled WGS sequence"/>
</dbReference>
<dbReference type="PANTHER" id="PTHR23159">
    <property type="entry name" value="CENTROSOMAL PROTEIN 2"/>
    <property type="match status" value="1"/>
</dbReference>
<dbReference type="EMBL" id="JBGFUD010000486">
    <property type="protein sequence ID" value="MFH4974626.1"/>
    <property type="molecule type" value="Genomic_DNA"/>
</dbReference>
<feature type="compositionally biased region" description="Low complexity" evidence="3">
    <location>
        <begin position="2087"/>
        <end position="2096"/>
    </location>
</feature>
<feature type="coiled-coil region" evidence="2">
    <location>
        <begin position="1471"/>
        <end position="1610"/>
    </location>
</feature>
<evidence type="ECO:0000256" key="3">
    <source>
        <dbReference type="SAM" id="MobiDB-lite"/>
    </source>
</evidence>
<evidence type="ECO:0000256" key="2">
    <source>
        <dbReference type="SAM" id="Coils"/>
    </source>
</evidence>
<dbReference type="Pfam" id="PF24627">
    <property type="entry name" value="PUMA_CC"/>
    <property type="match status" value="1"/>
</dbReference>
<feature type="compositionally biased region" description="Basic and acidic residues" evidence="3">
    <location>
        <begin position="2100"/>
        <end position="2111"/>
    </location>
</feature>
<dbReference type="Gene3D" id="1.20.5.170">
    <property type="match status" value="1"/>
</dbReference>
<evidence type="ECO:0008006" key="8">
    <source>
        <dbReference type="Google" id="ProtNLM"/>
    </source>
</evidence>
<gene>
    <name evidence="6" type="ORF">AB6A40_001335</name>
</gene>
<evidence type="ECO:0000313" key="7">
    <source>
        <dbReference type="Proteomes" id="UP001608902"/>
    </source>
</evidence>
<name>A0ABD6E659_9BILA</name>
<keyword evidence="1 2" id="KW-0175">Coiled coil</keyword>
<sequence>MEDKSESSTTSGDRVVTLRSDSPRGVTVRTADQTVTVRTGETERDYAVSSGAENGYSITTAGDRRIDISSRVVPESPGSRSNYGEFYWDTNGENTYHVPADTAYESETLIIDDSGYGRNISARLDRTQEDLNKYRQRIDANVEQQREYSDMMAALQHKLQEYRRHIADLESKMVARRLPDEPTSTFTIIDSSVYPDVKDYVPKRTTEDYSASYEMMARFEEERRRVEEYRIQLEQERAQNEQLQREIERIHQKFEATSQEKERAYQARERNLAQYLSEEQKKMMDLWTELQRVRRQFAELRDQTATDLENQRTEFMKVVRNVGGISRHLVQDYAGGAAPLIIQTGPGGSTTTQDSVLIEAIKRFRDTKETGPAGEQLTQELRVTGAGDSELYNELMKKYEECIERNIELESKGDDSQRKIAALEADLRRAKERLNDSQSALRKLHDISQEYDREAEGREPRKRTRSLSPGGTHIPPTDVLRSVRNVLRMRDTEIQQLKRKLVVTESQLKDMTSKLDGIEDLRKRLEKQLADSKREIDTQQKTINDAERQIRRLEDRIRSEESEKAAAEKARKYLEEEIRKLQEQYQKTILDGDKKARQEASDRSTSLEEDYKSRITELTRRIENLQKDNAKLKSDINGYRDKNRDLEAQHNTIMRRLDEKDAALKHLEDVRRTLVKEIEEHRTRYEMVSNECERFHNELDNANKSYTTSEQTLKELKQQRDEFSKQKDELTRQLFDIKHKMENEKAARVEAEKTSQRYQAEIEKLKEHITDYERQVMMLRRHNDELDTQIKSGQAKTTTLENDLHTLQKEIEKLNELNNQLQREKQDAVNQKHKTESDVTTFKETIRKLETELEKIKNENVTITEREQRTRDAYTQAANKAQVLQEQLDKARNEIEQLERKLASLRQEYEEKEVDRLKGLVKTSDSSDKVTITTEGPSVSKYHDTVVIETRVKEVNDKWRREVEKLESDKEDLEKRIRELQDQITEKNRVIERHDVEIEDLKRRYQGEIDSIKGEMGRLYDKHQNELDEEREQYRKNLDSIKLVEDELRNKLAIAEKKLAETLERESELTRENKELHEKYTSINTTLQKLRDDMEDARNEAEKEIQKWKNDSYAARSELKTLEGSNTSLKSQLNAATERCDILNKTVNDLNNKLREQSATIRRLEEELADLKSAAAVRESDLESALHRVTTLEEQYSNLQIEHSKTRSELDRLLRENDVLKATNVTQESELERLRKKISQYEVTIKEQKNTIDHIKAERDHLQNAFREKAKLADHLTQLSQTFDAKLNKMRQDLQDTSDKLIAADAERTALRSELTKLQQELQFGKDQMVRKTDEYQSALEELSNSHRQAEDGRLNALQELEQKKYELADLKSRYENMEQRLISLQQEYITADRERDTLTDALRRFHSVTNRALALHRYRAEVIQLQPEDISLKPAEPAPEFKSVPFPPAPEYPQGPRATTTTTVAETVDVSQLDSTLQSLVSRIDRLERERNEYRDALDRLKKRTSDVHTTVSTRETRYKTIEDNLTDVEEEKRAVEARLASAKQLLRSQEEALKQRDEERRTMKSKLVTAELQARGKDAQIRHLNEQLKNLRNDLDNAHADIRNLREREETWDTNKFQLESKLRDKDGEAQRLNITIVNIEAEKQAMGEKMKELSQQLQISQTKCADLGEDLERLKREITKAEKVETELRRTIDVSAKSTNDYQILRDQLTAAQNDLNNVNTRKQQLESEVFTVRNELRDHKQTIHEMNNRLHDLQRQFSDVSADKHRLEDKLQNMEKTIAQHRITESDLHSQLDAAKIDRKNIQKDLDDLRSKLMQLEGEKSRAVQQYDSNRREKIVLIKKIDMLEAEKRRTDAAIRETALQREAIEKSLSAMERENKELYKNCAQLQQQIAQLEMENGNRIIELNNRQREEQERHLQRMRNEKIQVERLIESRERTQQNRIKQLESQLAAMRDQLDAERRRRRDYIDRSLASDMGKLGGGFLGLRSTGIHSAGVPMSIPMDMGTSFDYISSGNRFSTTRTTFATNPLSPPLGTSTPTTVHYRMETSTTSPTHQYKMDTSTISLKDEDAGGRESFMSTSTYQPSTSGSVTESSSRLETLKPAKEIEEL</sequence>
<dbReference type="Pfam" id="PF15035">
    <property type="entry name" value="Rootletin"/>
    <property type="match status" value="1"/>
</dbReference>
<feature type="domain" description="Rootletin-like coiled-coil" evidence="4">
    <location>
        <begin position="135"/>
        <end position="318"/>
    </location>
</feature>
<accession>A0ABD6E659</accession>
<feature type="coiled-coil region" evidence="2">
    <location>
        <begin position="949"/>
        <end position="1395"/>
    </location>
</feature>
<feature type="region of interest" description="Disordered" evidence="3">
    <location>
        <begin position="2067"/>
        <end position="2111"/>
    </location>
</feature>
<feature type="region of interest" description="Disordered" evidence="3">
    <location>
        <begin position="434"/>
        <end position="477"/>
    </location>
</feature>
<feature type="coiled-coil region" evidence="2">
    <location>
        <begin position="1639"/>
        <end position="1972"/>
    </location>
</feature>
<dbReference type="Gene3D" id="1.10.287.1490">
    <property type="match status" value="4"/>
</dbReference>
<dbReference type="InterPro" id="IPR055167">
    <property type="entry name" value="Rootletin-like_CC"/>
</dbReference>
<feature type="coiled-coil region" evidence="2">
    <location>
        <begin position="117"/>
        <end position="172"/>
    </location>
</feature>
<organism evidence="6 7">
    <name type="scientific">Gnathostoma spinigerum</name>
    <dbReference type="NCBI Taxonomy" id="75299"/>
    <lineage>
        <taxon>Eukaryota</taxon>
        <taxon>Metazoa</taxon>
        <taxon>Ecdysozoa</taxon>
        <taxon>Nematoda</taxon>
        <taxon>Chromadorea</taxon>
        <taxon>Rhabditida</taxon>
        <taxon>Spirurina</taxon>
        <taxon>Gnathostomatomorpha</taxon>
        <taxon>Gnathostomatoidea</taxon>
        <taxon>Gnathostomatidae</taxon>
        <taxon>Gnathostoma</taxon>
    </lineage>
</organism>
<dbReference type="PANTHER" id="PTHR23159:SF60">
    <property type="entry name" value="SPINDLE ASSEMBLY ABNORMAL PROTEIN 4"/>
    <property type="match status" value="1"/>
</dbReference>
<comment type="caution">
    <text evidence="6">The sequence shown here is derived from an EMBL/GenBank/DDBJ whole genome shotgun (WGS) entry which is preliminary data.</text>
</comment>
<feature type="domain" description="PUMA/OVT1 coiled-coil region" evidence="5">
    <location>
        <begin position="493"/>
        <end position="565"/>
    </location>
</feature>
<protein>
    <recommendedName>
        <fullName evidence="8">Major antigen</fullName>
    </recommendedName>
</protein>
<evidence type="ECO:0000259" key="5">
    <source>
        <dbReference type="Pfam" id="PF24627"/>
    </source>
</evidence>
<feature type="region of interest" description="Disordered" evidence="3">
    <location>
        <begin position="1"/>
        <end position="30"/>
    </location>
</feature>
<dbReference type="SUPFAM" id="SSF57997">
    <property type="entry name" value="Tropomyosin"/>
    <property type="match status" value="3"/>
</dbReference>
<dbReference type="Pfam" id="PF24423">
    <property type="entry name" value="OVT1"/>
    <property type="match status" value="1"/>
</dbReference>
<keyword evidence="7" id="KW-1185">Reference proteome</keyword>
<evidence type="ECO:0000256" key="1">
    <source>
        <dbReference type="ARBA" id="ARBA00023054"/>
    </source>
</evidence>
<dbReference type="InterPro" id="IPR057531">
    <property type="entry name" value="PUMA/OVT1_CC"/>
</dbReference>
<reference evidence="6 7" key="1">
    <citation type="submission" date="2024-08" db="EMBL/GenBank/DDBJ databases">
        <title>Gnathostoma spinigerum genome.</title>
        <authorList>
            <person name="Gonzalez-Bertolin B."/>
            <person name="Monzon S."/>
            <person name="Zaballos A."/>
            <person name="Jimenez P."/>
            <person name="Dekumyoy P."/>
            <person name="Varona S."/>
            <person name="Cuesta I."/>
            <person name="Sumanam S."/>
            <person name="Adisakwattana P."/>
            <person name="Gasser R.B."/>
            <person name="Hernandez-Gonzalez A."/>
            <person name="Young N.D."/>
            <person name="Perteguer M.J."/>
        </authorList>
    </citation>
    <scope>NUCLEOTIDE SEQUENCE [LARGE SCALE GENOMIC DNA]</scope>
    <source>
        <strain evidence="6">AL3</strain>
        <tissue evidence="6">Liver</tissue>
    </source>
</reference>
<evidence type="ECO:0000313" key="6">
    <source>
        <dbReference type="EMBL" id="MFH4974626.1"/>
    </source>
</evidence>
<feature type="compositionally biased region" description="Basic and acidic residues" evidence="3">
    <location>
        <begin position="443"/>
        <end position="459"/>
    </location>
</feature>
<feature type="coiled-coil region" evidence="2">
    <location>
        <begin position="494"/>
        <end position="915"/>
    </location>
</feature>
<evidence type="ECO:0000259" key="4">
    <source>
        <dbReference type="Pfam" id="PF15035"/>
    </source>
</evidence>